<organism evidence="1 2">
    <name type="scientific">Eretmocerus hayati</name>
    <dbReference type="NCBI Taxonomy" id="131215"/>
    <lineage>
        <taxon>Eukaryota</taxon>
        <taxon>Metazoa</taxon>
        <taxon>Ecdysozoa</taxon>
        <taxon>Arthropoda</taxon>
        <taxon>Hexapoda</taxon>
        <taxon>Insecta</taxon>
        <taxon>Pterygota</taxon>
        <taxon>Neoptera</taxon>
        <taxon>Endopterygota</taxon>
        <taxon>Hymenoptera</taxon>
        <taxon>Apocrita</taxon>
        <taxon>Proctotrupomorpha</taxon>
        <taxon>Chalcidoidea</taxon>
        <taxon>Aphelinidae</taxon>
        <taxon>Aphelininae</taxon>
        <taxon>Eretmocerus</taxon>
    </lineage>
</organism>
<comment type="caution">
    <text evidence="1">The sequence shown here is derived from an EMBL/GenBank/DDBJ whole genome shotgun (WGS) entry which is preliminary data.</text>
</comment>
<reference evidence="1" key="1">
    <citation type="submission" date="2023-04" db="EMBL/GenBank/DDBJ databases">
        <title>A chromosome-level genome assembly of the parasitoid wasp Eretmocerus hayati.</title>
        <authorList>
            <person name="Zhong Y."/>
            <person name="Liu S."/>
            <person name="Liu Y."/>
        </authorList>
    </citation>
    <scope>NUCLEOTIDE SEQUENCE</scope>
    <source>
        <strain evidence="1">ZJU_SS_LIU_2023</strain>
    </source>
</reference>
<keyword evidence="2" id="KW-1185">Reference proteome</keyword>
<evidence type="ECO:0000313" key="1">
    <source>
        <dbReference type="EMBL" id="KAJ8673049.1"/>
    </source>
</evidence>
<protein>
    <submittedName>
        <fullName evidence="1">Uncharacterized protein</fullName>
    </submittedName>
</protein>
<gene>
    <name evidence="1" type="ORF">QAD02_004310</name>
</gene>
<name>A0ACC2NPN4_9HYME</name>
<evidence type="ECO:0000313" key="2">
    <source>
        <dbReference type="Proteomes" id="UP001239111"/>
    </source>
</evidence>
<dbReference type="Proteomes" id="UP001239111">
    <property type="component" value="Chromosome 3"/>
</dbReference>
<proteinExistence type="predicted"/>
<accession>A0ACC2NPN4</accession>
<sequence length="434" mass="49409">MFLLLIRIILASIVLTLLPEPANCEFVGGFYSDNGMDQTEIYHKMTPKERRGMGRGISRLLDLPVIKHIPINDSIELQESSYAYMSTIYTNSKDVMVKESDIVMAYGASLNKSKPRELLFDLSETPDFGHVLGAELHLHFKKVIKPQKILIHLRMDPKFEQRKTRSLRLVNSANVSTGYEGWMKINVTAALQYWMSHSVSIPKLILRCVSLNGKKVAGNEVNGICFDLGQPATQPFLTAFFTEPTATSEPSIGMNQRRKRSNEIPNDPYPKKITARKKISSSRAVNVNVASNDPGSIAKELVRRWNLENPFVPVFQKHRQPRWEYRPTRGVACHLHGLHVRFSELGFQNFILMPSSFEARYCAGECRFPLKHSLNATKHAIVQTLVNFLYPDKVPPACCAPTELEPLAVIYRLDNRRFVYRKYRDMIVNACGCH</sequence>
<dbReference type="EMBL" id="CM056743">
    <property type="protein sequence ID" value="KAJ8673049.1"/>
    <property type="molecule type" value="Genomic_DNA"/>
</dbReference>